<evidence type="ECO:0000313" key="11">
    <source>
        <dbReference type="Proteomes" id="UP001165740"/>
    </source>
</evidence>
<keyword evidence="9 10" id="KW-0472">Membrane</keyword>
<dbReference type="Pfam" id="PF01762">
    <property type="entry name" value="Galactosyl_T"/>
    <property type="match status" value="1"/>
</dbReference>
<evidence type="ECO:0000256" key="7">
    <source>
        <dbReference type="ARBA" id="ARBA00022989"/>
    </source>
</evidence>
<dbReference type="InterPro" id="IPR002659">
    <property type="entry name" value="Glyco_trans_31"/>
</dbReference>
<dbReference type="RefSeq" id="XP_013083976.2">
    <property type="nucleotide sequence ID" value="XM_013228522.2"/>
</dbReference>
<dbReference type="Gene3D" id="3.90.550.50">
    <property type="match status" value="1"/>
</dbReference>
<evidence type="ECO:0000256" key="9">
    <source>
        <dbReference type="ARBA" id="ARBA00023136"/>
    </source>
</evidence>
<keyword evidence="7 10" id="KW-1133">Transmembrane helix</keyword>
<organism evidence="11 12">
    <name type="scientific">Biomphalaria glabrata</name>
    <name type="common">Bloodfluke planorb</name>
    <name type="synonym">Freshwater snail</name>
    <dbReference type="NCBI Taxonomy" id="6526"/>
    <lineage>
        <taxon>Eukaryota</taxon>
        <taxon>Metazoa</taxon>
        <taxon>Spiralia</taxon>
        <taxon>Lophotrochozoa</taxon>
        <taxon>Mollusca</taxon>
        <taxon>Gastropoda</taxon>
        <taxon>Heterobranchia</taxon>
        <taxon>Euthyneura</taxon>
        <taxon>Panpulmonata</taxon>
        <taxon>Hygrophila</taxon>
        <taxon>Lymnaeoidea</taxon>
        <taxon>Planorbidae</taxon>
        <taxon>Biomphalaria</taxon>
    </lineage>
</organism>
<evidence type="ECO:0000256" key="4">
    <source>
        <dbReference type="ARBA" id="ARBA00022679"/>
    </source>
</evidence>
<dbReference type="GO" id="GO:0016758">
    <property type="term" value="F:hexosyltransferase activity"/>
    <property type="evidence" value="ECO:0007669"/>
    <property type="project" value="InterPro"/>
</dbReference>
<dbReference type="GO" id="GO:0000139">
    <property type="term" value="C:Golgi membrane"/>
    <property type="evidence" value="ECO:0007669"/>
    <property type="project" value="UniProtKB-SubCell"/>
</dbReference>
<keyword evidence="4" id="KW-0808">Transferase</keyword>
<dbReference type="PANTHER" id="PTHR11214">
    <property type="entry name" value="BETA-1,3-N-ACETYLGLUCOSAMINYLTRANSFERASE"/>
    <property type="match status" value="1"/>
</dbReference>
<accession>A0A9U8EF25</accession>
<dbReference type="GO" id="GO:0006493">
    <property type="term" value="P:protein O-linked glycosylation"/>
    <property type="evidence" value="ECO:0007669"/>
    <property type="project" value="TreeGrafter"/>
</dbReference>
<dbReference type="EC" id="2.4.1.-" evidence="10"/>
<evidence type="ECO:0000256" key="8">
    <source>
        <dbReference type="ARBA" id="ARBA00023034"/>
    </source>
</evidence>
<comment type="subcellular location">
    <subcellularLocation>
        <location evidence="1 10">Golgi apparatus membrane</location>
        <topology evidence="1 10">Single-pass type II membrane protein</topology>
    </subcellularLocation>
</comment>
<keyword evidence="3 10" id="KW-0328">Glycosyltransferase</keyword>
<reference evidence="12" key="1">
    <citation type="submission" date="2025-08" db="UniProtKB">
        <authorList>
            <consortium name="RefSeq"/>
        </authorList>
    </citation>
    <scope>IDENTIFICATION</scope>
</reference>
<evidence type="ECO:0000256" key="2">
    <source>
        <dbReference type="ARBA" id="ARBA00008661"/>
    </source>
</evidence>
<keyword evidence="8 10" id="KW-0333">Golgi apparatus</keyword>
<sequence>MVQCTKSISRWLRFKTHLFLASLFLMSLWIIVTTIKAHFLTKHYGFALDDWDTTSRRGESVVYQSCANITELANQNNSSMLLKRIVSDLRTNSPILSVDLSVESYDDMNQTNNETTNCACPALRAEMQSKDDIIEFISQPIINEHNFPYIYNASNVCNDSDTIDLLLVVPSAPDSFPRRYRMRISNMYKYVTEPSQRMKILFFLGKYPKGRVAYGIQKRIDKEWNQFQDMVQEDFEDVYKNIRLKAVSMLRWVHTFCRNARFVVRIDDDVTMPYTKLFPVINRTSQKYKNFILGNRKAGWEPHRYKGSKYYLPEEEFPDPVLPPFALGDMLAYPTSTVSLLYQAALRVKPIWLDDIYITGICAPKVGVPVLYDPVFNFKH</sequence>
<dbReference type="GeneID" id="106068978"/>
<evidence type="ECO:0000313" key="12">
    <source>
        <dbReference type="RefSeq" id="XP_013083976.2"/>
    </source>
</evidence>
<protein>
    <recommendedName>
        <fullName evidence="10">Hexosyltransferase</fullName>
        <ecNumber evidence="10">2.4.1.-</ecNumber>
    </recommendedName>
</protein>
<keyword evidence="11" id="KW-1185">Reference proteome</keyword>
<comment type="similarity">
    <text evidence="2 10">Belongs to the glycosyltransferase 31 family.</text>
</comment>
<evidence type="ECO:0000256" key="10">
    <source>
        <dbReference type="RuleBase" id="RU363063"/>
    </source>
</evidence>
<proteinExistence type="inferred from homology"/>
<feature type="transmembrane region" description="Helical" evidence="10">
    <location>
        <begin position="12"/>
        <end position="32"/>
    </location>
</feature>
<keyword evidence="6 10" id="KW-0735">Signal-anchor</keyword>
<dbReference type="PANTHER" id="PTHR11214:SF364">
    <property type="entry name" value="HEXOSYLTRANSFERASE"/>
    <property type="match status" value="1"/>
</dbReference>
<gene>
    <name evidence="12" type="primary">LOC106068978</name>
</gene>
<keyword evidence="5 10" id="KW-0812">Transmembrane</keyword>
<evidence type="ECO:0000256" key="1">
    <source>
        <dbReference type="ARBA" id="ARBA00004323"/>
    </source>
</evidence>
<dbReference type="AlphaFoldDB" id="A0A9U8EF25"/>
<dbReference type="Proteomes" id="UP001165740">
    <property type="component" value="Chromosome 18"/>
</dbReference>
<evidence type="ECO:0000256" key="3">
    <source>
        <dbReference type="ARBA" id="ARBA00022676"/>
    </source>
</evidence>
<dbReference type="OrthoDB" id="2139606at2759"/>
<evidence type="ECO:0000256" key="6">
    <source>
        <dbReference type="ARBA" id="ARBA00022968"/>
    </source>
</evidence>
<name>A0A9U8EF25_BIOGL</name>
<evidence type="ECO:0000256" key="5">
    <source>
        <dbReference type="ARBA" id="ARBA00022692"/>
    </source>
</evidence>
<dbReference type="OMA" id="YQSCANI"/>